<dbReference type="InterPro" id="IPR020025">
    <property type="entry name" value="PseB"/>
</dbReference>
<reference evidence="3 4" key="1">
    <citation type="submission" date="2017-11" db="EMBL/GenBank/DDBJ databases">
        <title>Genome-resolved metagenomics identifies genetic mobility, metabolic interactions, and unexpected diversity in perchlorate-reducing communities.</title>
        <authorList>
            <person name="Barnum T.P."/>
            <person name="Figueroa I.A."/>
            <person name="Carlstrom C.I."/>
            <person name="Lucas L.N."/>
            <person name="Engelbrektson A.L."/>
            <person name="Coates J.D."/>
        </authorList>
    </citation>
    <scope>NUCLEOTIDE SEQUENCE [LARGE SCALE GENOMIC DNA]</scope>
    <source>
        <strain evidence="3">BM706</strain>
    </source>
</reference>
<protein>
    <submittedName>
        <fullName evidence="3">UDP-N-acetylglucosamine 4,6-dehydratase (Inverting)</fullName>
    </submittedName>
</protein>
<sequence>MINGKTILITGGTGTFGQKFTEYIFANYKPKKVIIFSRDEFKHYKMSQTFPEGKYPIRYFIGDIRDKGRLLRAFEGVDLVVHAAAMKHVPACEYNPFEAVRTNIIGAQNIAEAALDKNVEKVVILSTDKAVSPVNLYGATKLSMEKIFIASESLVGNKNTIFSLVRYGNVVGSRGSVIQFFLELKKKGVKEYPITDDRMTRFWISIEEGVKLVIHALENGQGGEIFIPKIPSMKMTDLVKVIDPEAGIKHIGIRPGEKLHETLVSNEEARHTVDIGKYYVILPEFVFRKDQTAKYDKMNKLGYEFSYSSDNNDEWIDGEDLKKLITQKFGEF</sequence>
<gene>
    <name evidence="3" type="primary">pseB</name>
    <name evidence="3" type="ORF">C0601_12955</name>
</gene>
<dbReference type="Gene3D" id="3.40.50.720">
    <property type="entry name" value="NAD(P)-binding Rossmann-like Domain"/>
    <property type="match status" value="1"/>
</dbReference>
<feature type="domain" description="Polysaccharide biosynthesis protein CapD-like" evidence="2">
    <location>
        <begin position="7"/>
        <end position="281"/>
    </location>
</feature>
<dbReference type="SUPFAM" id="SSF51735">
    <property type="entry name" value="NAD(P)-binding Rossmann-fold domains"/>
    <property type="match status" value="1"/>
</dbReference>
<organism evidence="3 4">
    <name type="scientific">Muiribacterium halophilum</name>
    <dbReference type="NCBI Taxonomy" id="2053465"/>
    <lineage>
        <taxon>Bacteria</taxon>
        <taxon>Candidatus Muiribacteriota</taxon>
        <taxon>Candidatus Muiribacteriia</taxon>
        <taxon>Candidatus Muiribacteriales</taxon>
        <taxon>Candidatus Muiribacteriaceae</taxon>
        <taxon>Candidatus Muiribacterium</taxon>
    </lineage>
</organism>
<evidence type="ECO:0000259" key="2">
    <source>
        <dbReference type="Pfam" id="PF02719"/>
    </source>
</evidence>
<proteinExistence type="inferred from homology"/>
<name>A0A2N5Z9V7_MUIH1</name>
<accession>A0A2N5Z9V7</accession>
<dbReference type="NCBIfam" id="TIGR03589">
    <property type="entry name" value="PseB"/>
    <property type="match status" value="1"/>
</dbReference>
<dbReference type="PANTHER" id="PTHR43318:SF2">
    <property type="entry name" value="UDP-N-ACETYLGLUCOSAMINE 4,6-DEHYDRATASE (INVERTING)"/>
    <property type="match status" value="1"/>
</dbReference>
<dbReference type="Proteomes" id="UP000234857">
    <property type="component" value="Unassembled WGS sequence"/>
</dbReference>
<dbReference type="AlphaFoldDB" id="A0A2N5Z9V7"/>
<dbReference type="EMBL" id="PKTG01000139">
    <property type="protein sequence ID" value="PLX15437.1"/>
    <property type="molecule type" value="Genomic_DNA"/>
</dbReference>
<dbReference type="CDD" id="cd05237">
    <property type="entry name" value="UDP_invert_4-6DH_SDR_e"/>
    <property type="match status" value="1"/>
</dbReference>
<dbReference type="InterPro" id="IPR003869">
    <property type="entry name" value="Polysac_CapD-like"/>
</dbReference>
<evidence type="ECO:0000313" key="4">
    <source>
        <dbReference type="Proteomes" id="UP000234857"/>
    </source>
</evidence>
<comment type="caution">
    <text evidence="3">The sequence shown here is derived from an EMBL/GenBank/DDBJ whole genome shotgun (WGS) entry which is preliminary data.</text>
</comment>
<dbReference type="InterPro" id="IPR036291">
    <property type="entry name" value="NAD(P)-bd_dom_sf"/>
</dbReference>
<dbReference type="Pfam" id="PF02719">
    <property type="entry name" value="Polysacc_synt_2"/>
    <property type="match status" value="1"/>
</dbReference>
<evidence type="ECO:0000256" key="1">
    <source>
        <dbReference type="ARBA" id="ARBA00007430"/>
    </source>
</evidence>
<evidence type="ECO:0000313" key="3">
    <source>
        <dbReference type="EMBL" id="PLX15437.1"/>
    </source>
</evidence>
<dbReference type="PANTHER" id="PTHR43318">
    <property type="entry name" value="UDP-N-ACETYLGLUCOSAMINE 4,6-DEHYDRATASE"/>
    <property type="match status" value="1"/>
</dbReference>
<comment type="similarity">
    <text evidence="1">Belongs to the polysaccharide synthase family.</text>
</comment>
<dbReference type="InterPro" id="IPR051203">
    <property type="entry name" value="Polysaccharide_Synthase-Rel"/>
</dbReference>